<keyword evidence="5" id="KW-1185">Reference proteome</keyword>
<reference evidence="4" key="1">
    <citation type="submission" date="2022-08" db="EMBL/GenBank/DDBJ databases">
        <authorList>
            <person name="Gutierrez-Valencia J."/>
        </authorList>
    </citation>
    <scope>NUCLEOTIDE SEQUENCE</scope>
</reference>
<dbReference type="Gene3D" id="3.40.50.1110">
    <property type="entry name" value="SGNH hydrolase"/>
    <property type="match status" value="1"/>
</dbReference>
<dbReference type="EMBL" id="CAMGYJ010000008">
    <property type="protein sequence ID" value="CAI0465095.1"/>
    <property type="molecule type" value="Genomic_DNA"/>
</dbReference>
<dbReference type="InterPro" id="IPR036514">
    <property type="entry name" value="SGNH_hydro_sf"/>
</dbReference>
<evidence type="ECO:0000256" key="2">
    <source>
        <dbReference type="SAM" id="SignalP"/>
    </source>
</evidence>
<dbReference type="InterPro" id="IPR052940">
    <property type="entry name" value="Carb_Esterase_6"/>
</dbReference>
<dbReference type="SUPFAM" id="SSF52266">
    <property type="entry name" value="SGNH hydrolase"/>
    <property type="match status" value="1"/>
</dbReference>
<feature type="signal peptide" evidence="2">
    <location>
        <begin position="1"/>
        <end position="27"/>
    </location>
</feature>
<dbReference type="PANTHER" id="PTHR31988">
    <property type="entry name" value="ESTERASE, PUTATIVE (DUF303)-RELATED"/>
    <property type="match status" value="1"/>
</dbReference>
<feature type="chain" id="PRO_5043325817" description="Sialate O-acetylesterase domain-containing protein" evidence="2">
    <location>
        <begin position="28"/>
        <end position="322"/>
    </location>
</feature>
<evidence type="ECO:0000256" key="1">
    <source>
        <dbReference type="ARBA" id="ARBA00022801"/>
    </source>
</evidence>
<dbReference type="AlphaFoldDB" id="A0AAV0P2T8"/>
<dbReference type="GO" id="GO:0016787">
    <property type="term" value="F:hydrolase activity"/>
    <property type="evidence" value="ECO:0007669"/>
    <property type="project" value="UniProtKB-KW"/>
</dbReference>
<sequence>MEIPCFGIAFSLLLLLLLLHAPLPSSAVPDSIFILAGQSNMAGRGGVHNNTATGAVHWDGIVPAQCEPNPSILRFSKDLVWVPAHEPLHADIDSTKTNGIGPGMPFANAVLTQDPDSVGAVGLVPCAVGGTTISQWAKGGALYGEMVRRATAAVAAGGGNLRGLIWYQGESDTNSREDAEGYRGRLETLFYHVRQDLQLPALPIIQVVALASAEGPYKETVREAQLGISIPNLVTVDADGLPIQRDGLHLTTASQVELGHMLANAFLKTNFRSSPIRTSRGSGVEGSSSNSPAISGVLTVPLLMSALVFSLNYMIMAYSVDL</sequence>
<name>A0AAV0P2T8_9ROSI</name>
<comment type="caution">
    <text evidence="4">The sequence shown here is derived from an EMBL/GenBank/DDBJ whole genome shotgun (WGS) entry which is preliminary data.</text>
</comment>
<evidence type="ECO:0000313" key="4">
    <source>
        <dbReference type="EMBL" id="CAI0465095.1"/>
    </source>
</evidence>
<evidence type="ECO:0000259" key="3">
    <source>
        <dbReference type="Pfam" id="PF03629"/>
    </source>
</evidence>
<organism evidence="4 5">
    <name type="scientific">Linum tenue</name>
    <dbReference type="NCBI Taxonomy" id="586396"/>
    <lineage>
        <taxon>Eukaryota</taxon>
        <taxon>Viridiplantae</taxon>
        <taxon>Streptophyta</taxon>
        <taxon>Embryophyta</taxon>
        <taxon>Tracheophyta</taxon>
        <taxon>Spermatophyta</taxon>
        <taxon>Magnoliopsida</taxon>
        <taxon>eudicotyledons</taxon>
        <taxon>Gunneridae</taxon>
        <taxon>Pentapetalae</taxon>
        <taxon>rosids</taxon>
        <taxon>fabids</taxon>
        <taxon>Malpighiales</taxon>
        <taxon>Linaceae</taxon>
        <taxon>Linum</taxon>
    </lineage>
</organism>
<dbReference type="PANTHER" id="PTHR31988:SF15">
    <property type="entry name" value="ESTERASE, PUTATIVE (DUF303)-RELATED"/>
    <property type="match status" value="1"/>
</dbReference>
<dbReference type="InterPro" id="IPR005181">
    <property type="entry name" value="SASA"/>
</dbReference>
<keyword evidence="1" id="KW-0378">Hydrolase</keyword>
<keyword evidence="2" id="KW-0732">Signal</keyword>
<accession>A0AAV0P2T8</accession>
<dbReference type="Pfam" id="PF03629">
    <property type="entry name" value="SASA"/>
    <property type="match status" value="1"/>
</dbReference>
<feature type="domain" description="Sialate O-acetylesterase" evidence="3">
    <location>
        <begin position="31"/>
        <end position="268"/>
    </location>
</feature>
<proteinExistence type="predicted"/>
<protein>
    <recommendedName>
        <fullName evidence="3">Sialate O-acetylesterase domain-containing protein</fullName>
    </recommendedName>
</protein>
<evidence type="ECO:0000313" key="5">
    <source>
        <dbReference type="Proteomes" id="UP001154282"/>
    </source>
</evidence>
<gene>
    <name evidence="4" type="ORF">LITE_LOCUS36453</name>
</gene>
<dbReference type="Proteomes" id="UP001154282">
    <property type="component" value="Unassembled WGS sequence"/>
</dbReference>